<keyword evidence="13" id="KW-0234">DNA repair</keyword>
<dbReference type="Pfam" id="PF17755">
    <property type="entry name" value="UvrA_DNA-bind"/>
    <property type="match status" value="1"/>
</dbReference>
<keyword evidence="2" id="KW-0963">Cytoplasm</keyword>
<dbReference type="PANTHER" id="PTHR43152:SF3">
    <property type="entry name" value="UVRABC SYSTEM PROTEIN A"/>
    <property type="match status" value="1"/>
</dbReference>
<evidence type="ECO:0000256" key="7">
    <source>
        <dbReference type="ARBA" id="ARBA00022769"/>
    </source>
</evidence>
<keyword evidence="5" id="KW-0547">Nucleotide-binding</keyword>
<comment type="subcellular location">
    <subcellularLocation>
        <location evidence="1">Cytoplasm</location>
    </subcellularLocation>
</comment>
<evidence type="ECO:0000256" key="9">
    <source>
        <dbReference type="ARBA" id="ARBA00022833"/>
    </source>
</evidence>
<keyword evidence="11" id="KW-0267">Excision nuclease</keyword>
<evidence type="ECO:0000256" key="3">
    <source>
        <dbReference type="ARBA" id="ARBA00022723"/>
    </source>
</evidence>
<dbReference type="InterPro" id="IPR017871">
    <property type="entry name" value="ABC_transporter-like_CS"/>
</dbReference>
<dbReference type="InterPro" id="IPR027417">
    <property type="entry name" value="P-loop_NTPase"/>
</dbReference>
<evidence type="ECO:0000256" key="15">
    <source>
        <dbReference type="ARBA" id="ARBA00039316"/>
    </source>
</evidence>
<keyword evidence="9" id="KW-0862">Zinc</keyword>
<comment type="similarity">
    <text evidence="14">Belongs to the ABC transporter superfamily. UvrA family.</text>
</comment>
<dbReference type="InterPro" id="IPR003439">
    <property type="entry name" value="ABC_transporter-like_ATP-bd"/>
</dbReference>
<organism evidence="18 19">
    <name type="scientific">Bariatricus massiliensis</name>
    <dbReference type="NCBI Taxonomy" id="1745713"/>
    <lineage>
        <taxon>Bacteria</taxon>
        <taxon>Bacillati</taxon>
        <taxon>Bacillota</taxon>
        <taxon>Clostridia</taxon>
        <taxon>Lachnospirales</taxon>
        <taxon>Lachnospiraceae</taxon>
        <taxon>Bariatricus</taxon>
    </lineage>
</organism>
<keyword evidence="12" id="KW-0238">DNA-binding</keyword>
<feature type="domain" description="ABC transporter" evidence="17">
    <location>
        <begin position="492"/>
        <end position="811"/>
    </location>
</feature>
<keyword evidence="7" id="KW-0228">DNA excision</keyword>
<keyword evidence="8" id="KW-0863">Zinc-finger</keyword>
<dbReference type="SUPFAM" id="SSF52540">
    <property type="entry name" value="P-loop containing nucleoside triphosphate hydrolases"/>
    <property type="match status" value="2"/>
</dbReference>
<dbReference type="InterPro" id="IPR041552">
    <property type="entry name" value="UvrA_DNA-bd"/>
</dbReference>
<evidence type="ECO:0000256" key="14">
    <source>
        <dbReference type="ARBA" id="ARBA00038000"/>
    </source>
</evidence>
<keyword evidence="6" id="KW-0227">DNA damage</keyword>
<reference evidence="18 19" key="1">
    <citation type="submission" date="2021-10" db="EMBL/GenBank/DDBJ databases">
        <title>Collection of gut derived symbiotic bacterial strains cultured from healthy donors.</title>
        <authorList>
            <person name="Lin H."/>
            <person name="Littmann E."/>
            <person name="Kohout C."/>
            <person name="Pamer E.G."/>
        </authorList>
    </citation>
    <scope>NUCLEOTIDE SEQUENCE [LARGE SCALE GENOMIC DNA]</scope>
    <source>
        <strain evidence="18 19">DFI.1.165</strain>
    </source>
</reference>
<evidence type="ECO:0000256" key="1">
    <source>
        <dbReference type="ARBA" id="ARBA00004496"/>
    </source>
</evidence>
<accession>A0ABS8DEX1</accession>
<keyword evidence="19" id="KW-1185">Reference proteome</keyword>
<gene>
    <name evidence="18" type="ORF">LIZ65_06570</name>
</gene>
<evidence type="ECO:0000256" key="16">
    <source>
        <dbReference type="ARBA" id="ARBA00042156"/>
    </source>
</evidence>
<dbReference type="Gene3D" id="1.10.8.280">
    <property type="entry name" value="ABC transporter ATPase domain-like"/>
    <property type="match status" value="1"/>
</dbReference>
<dbReference type="RefSeq" id="WP_066736002.1">
    <property type="nucleotide sequence ID" value="NZ_JAJCIQ010000002.1"/>
</dbReference>
<evidence type="ECO:0000256" key="6">
    <source>
        <dbReference type="ARBA" id="ARBA00022763"/>
    </source>
</evidence>
<evidence type="ECO:0000256" key="8">
    <source>
        <dbReference type="ARBA" id="ARBA00022771"/>
    </source>
</evidence>
<sequence>MTNIEIIRANEGNLKDVSLEIPKNKLVVFTGLSGSGKTTLLLDVLFNECQRQYLEAMSMQGIHKPKVERIKGASPAILISQTDNNKNPRSTVGTMTDIYTDLRMVYEKLGIRNCPCCGELISAADCLEETEKKGNDFHVYMYCCKCGQRMDKITRTQYSFNTKEGACPACEGLGSIHIIKRDAAVNEALSLEEGGIRCWEKRYGEYQISILYKAYRYYGIPVPADIPIREFSDIQKAVLYNGVLCDELRREFHECKPPRTIAEGKFEGVFPILWRRFADKNGDTIQLDKFFENVECPQCRGERLCEQSRRITVNGIRLPQLSFYSLDKLVQWLDELEGTLSREHEELVNAYLLDIRTKLNRFLNVGLGYLTLDRQVITLSGGELQRMRLAAVLDSDLSGIIYILDEPTVGLHPKDNAGLVSILKTLRDKGNTVLVIEHDEDIMAAADYIVDIGPGAGKYGGQVIAAGTLETIKSTKESVTGNYLSMPHPGKKIFRDASKIALHIENADKYNLKNISVDIPAGCMTAVTGPSGSGKSTLVFEVLAKGNRERDSNRVSGLDKFDGVIEIEQSAITRMKRSNVATYSAVYSEIRTLFAGLEAAKAAGLSAKHFSFNTQGGRCEHCQGLGYVDSNMLFFANTEIVCPVCGGNQFNDTVLSVKYQGLSIKDVLKLSVDEAVQVFDGHVKIINILELLQDVGLGYLELGQSVTTLSGGEGQRLKLAGELIGRAAGKHNLYLLDEPTIGLHPKDIEHFMILLNRLTDAGNTVVVVEHNQQIIRNCDWVIELGPKGGDKGGSVVFAGRPGTRKGRLVSSKSKMGKEM</sequence>
<dbReference type="Pfam" id="PF00005">
    <property type="entry name" value="ABC_tran"/>
    <property type="match status" value="1"/>
</dbReference>
<dbReference type="PANTHER" id="PTHR43152">
    <property type="entry name" value="UVRABC SYSTEM PROTEIN A"/>
    <property type="match status" value="1"/>
</dbReference>
<evidence type="ECO:0000256" key="2">
    <source>
        <dbReference type="ARBA" id="ARBA00022490"/>
    </source>
</evidence>
<evidence type="ECO:0000256" key="12">
    <source>
        <dbReference type="ARBA" id="ARBA00023125"/>
    </source>
</evidence>
<evidence type="ECO:0000256" key="10">
    <source>
        <dbReference type="ARBA" id="ARBA00022840"/>
    </source>
</evidence>
<dbReference type="Gene3D" id="3.40.50.300">
    <property type="entry name" value="P-loop containing nucleotide triphosphate hydrolases"/>
    <property type="match status" value="2"/>
</dbReference>
<dbReference type="Proteomes" id="UP001299546">
    <property type="component" value="Unassembled WGS sequence"/>
</dbReference>
<comment type="caution">
    <text evidence="18">The sequence shown here is derived from an EMBL/GenBank/DDBJ whole genome shotgun (WGS) entry which is preliminary data.</text>
</comment>
<evidence type="ECO:0000256" key="4">
    <source>
        <dbReference type="ARBA" id="ARBA00022737"/>
    </source>
</evidence>
<keyword evidence="10" id="KW-0067">ATP-binding</keyword>
<dbReference type="PROSITE" id="PS00211">
    <property type="entry name" value="ABC_TRANSPORTER_1"/>
    <property type="match status" value="1"/>
</dbReference>
<dbReference type="EMBL" id="JAJCIS010000002">
    <property type="protein sequence ID" value="MCB7386948.1"/>
    <property type="molecule type" value="Genomic_DNA"/>
</dbReference>
<evidence type="ECO:0000313" key="18">
    <source>
        <dbReference type="EMBL" id="MCB7386948.1"/>
    </source>
</evidence>
<evidence type="ECO:0000256" key="13">
    <source>
        <dbReference type="ARBA" id="ARBA00023204"/>
    </source>
</evidence>
<dbReference type="PROSITE" id="PS50893">
    <property type="entry name" value="ABC_TRANSPORTER_2"/>
    <property type="match status" value="1"/>
</dbReference>
<evidence type="ECO:0000256" key="5">
    <source>
        <dbReference type="ARBA" id="ARBA00022741"/>
    </source>
</evidence>
<evidence type="ECO:0000313" key="19">
    <source>
        <dbReference type="Proteomes" id="UP001299546"/>
    </source>
</evidence>
<evidence type="ECO:0000256" key="11">
    <source>
        <dbReference type="ARBA" id="ARBA00022881"/>
    </source>
</evidence>
<dbReference type="Gene3D" id="1.20.1580.10">
    <property type="entry name" value="ABC transporter ATPase like domain"/>
    <property type="match status" value="2"/>
</dbReference>
<keyword evidence="3" id="KW-0479">Metal-binding</keyword>
<evidence type="ECO:0000259" key="17">
    <source>
        <dbReference type="PROSITE" id="PS50893"/>
    </source>
</evidence>
<proteinExistence type="inferred from homology"/>
<keyword evidence="4" id="KW-0677">Repeat</keyword>
<name>A0ABS8DEX1_9FIRM</name>
<protein>
    <recommendedName>
        <fullName evidence="15">UvrABC system protein A</fullName>
    </recommendedName>
    <alternativeName>
        <fullName evidence="16">Excinuclease ABC subunit A</fullName>
    </alternativeName>
</protein>